<gene>
    <name evidence="2" type="ORF">K470DRAFT_267701</name>
</gene>
<dbReference type="OrthoDB" id="274683at2759"/>
<dbReference type="Proteomes" id="UP000799421">
    <property type="component" value="Unassembled WGS sequence"/>
</dbReference>
<name>A0A6A7CAK3_9PEZI</name>
<feature type="compositionally biased region" description="Basic and acidic residues" evidence="1">
    <location>
        <begin position="35"/>
        <end position="57"/>
    </location>
</feature>
<dbReference type="AlphaFoldDB" id="A0A6A7CAK3"/>
<feature type="compositionally biased region" description="Basic residues" evidence="1">
    <location>
        <begin position="58"/>
        <end position="67"/>
    </location>
</feature>
<organism evidence="2 3">
    <name type="scientific">Piedraia hortae CBS 480.64</name>
    <dbReference type="NCBI Taxonomy" id="1314780"/>
    <lineage>
        <taxon>Eukaryota</taxon>
        <taxon>Fungi</taxon>
        <taxon>Dikarya</taxon>
        <taxon>Ascomycota</taxon>
        <taxon>Pezizomycotina</taxon>
        <taxon>Dothideomycetes</taxon>
        <taxon>Dothideomycetidae</taxon>
        <taxon>Capnodiales</taxon>
        <taxon>Piedraiaceae</taxon>
        <taxon>Piedraia</taxon>
    </lineage>
</organism>
<sequence>MFAAWIVATIFGTVIALSHRYRSWEDYKAENADKDMRTKARYEEKRAAERKAYEDNRRKRHEARRAKRTQEGREAEERLKARRERERKWFYGVDEPMGDYRRRRG</sequence>
<protein>
    <submittedName>
        <fullName evidence="2">Uncharacterized protein</fullName>
    </submittedName>
</protein>
<evidence type="ECO:0000313" key="3">
    <source>
        <dbReference type="Proteomes" id="UP000799421"/>
    </source>
</evidence>
<evidence type="ECO:0000256" key="1">
    <source>
        <dbReference type="SAM" id="MobiDB-lite"/>
    </source>
</evidence>
<proteinExistence type="predicted"/>
<keyword evidence="3" id="KW-1185">Reference proteome</keyword>
<feature type="compositionally biased region" description="Basic and acidic residues" evidence="1">
    <location>
        <begin position="68"/>
        <end position="79"/>
    </location>
</feature>
<dbReference type="EMBL" id="MU005958">
    <property type="protein sequence ID" value="KAF2864232.1"/>
    <property type="molecule type" value="Genomic_DNA"/>
</dbReference>
<evidence type="ECO:0000313" key="2">
    <source>
        <dbReference type="EMBL" id="KAF2864232.1"/>
    </source>
</evidence>
<accession>A0A6A7CAK3</accession>
<reference evidence="2" key="1">
    <citation type="journal article" date="2020" name="Stud. Mycol.">
        <title>101 Dothideomycetes genomes: a test case for predicting lifestyles and emergence of pathogens.</title>
        <authorList>
            <person name="Haridas S."/>
            <person name="Albert R."/>
            <person name="Binder M."/>
            <person name="Bloem J."/>
            <person name="Labutti K."/>
            <person name="Salamov A."/>
            <person name="Andreopoulos B."/>
            <person name="Baker S."/>
            <person name="Barry K."/>
            <person name="Bills G."/>
            <person name="Bluhm B."/>
            <person name="Cannon C."/>
            <person name="Castanera R."/>
            <person name="Culley D."/>
            <person name="Daum C."/>
            <person name="Ezra D."/>
            <person name="Gonzalez J."/>
            <person name="Henrissat B."/>
            <person name="Kuo A."/>
            <person name="Liang C."/>
            <person name="Lipzen A."/>
            <person name="Lutzoni F."/>
            <person name="Magnuson J."/>
            <person name="Mondo S."/>
            <person name="Nolan M."/>
            <person name="Ohm R."/>
            <person name="Pangilinan J."/>
            <person name="Park H.-J."/>
            <person name="Ramirez L."/>
            <person name="Alfaro M."/>
            <person name="Sun H."/>
            <person name="Tritt A."/>
            <person name="Yoshinaga Y."/>
            <person name="Zwiers L.-H."/>
            <person name="Turgeon B."/>
            <person name="Goodwin S."/>
            <person name="Spatafora J."/>
            <person name="Crous P."/>
            <person name="Grigoriev I."/>
        </authorList>
    </citation>
    <scope>NUCLEOTIDE SEQUENCE</scope>
    <source>
        <strain evidence="2">CBS 480.64</strain>
    </source>
</reference>
<feature type="region of interest" description="Disordered" evidence="1">
    <location>
        <begin position="35"/>
        <end position="79"/>
    </location>
</feature>